<dbReference type="EMBL" id="JACXLD010000001">
    <property type="protein sequence ID" value="MBD2857743.1"/>
    <property type="molecule type" value="Genomic_DNA"/>
</dbReference>
<sequence>MRFSFVRRRVLPLLLLGGLTLSAPLASYADMPSWAMNPPKETGLVYGVGVSQLTENRAESIDNVRASARSEIAKSLKFSLNSKLTVRTESANGKSSSELLNHIDVRVPETALSDVEIREIKFDDANATIYALAVLDKEAASVRLNQELATQREKLLGLPEANTADVVSKLRLSRTFIENYLAYQALQDQQLQLQGASSPVNTQLKQRYVAAVSFVESLSVYIPKQEAMSGSARNTLIAMLKKAGFATNDSASDADFTLVSSVEDLSQENGKAWYCRSSFGLRFEANGKAVASGDGDAKAVSGNEELACIKAQKKAMHQSLNQATSMFWEKLDSLF</sequence>
<feature type="chain" id="PRO_5036881102" description="LPP20 lipoprotein" evidence="1">
    <location>
        <begin position="30"/>
        <end position="335"/>
    </location>
</feature>
<dbReference type="AlphaFoldDB" id="A0A927BY77"/>
<dbReference type="Gene3D" id="3.10.28.20">
    <property type="entry name" value="Acetamidase/Formamidase-like domains"/>
    <property type="match status" value="1"/>
</dbReference>
<reference evidence="2" key="1">
    <citation type="submission" date="2020-09" db="EMBL/GenBank/DDBJ databases">
        <authorList>
            <person name="Yoon J.-W."/>
        </authorList>
    </citation>
    <scope>NUCLEOTIDE SEQUENCE</scope>
    <source>
        <strain evidence="2">KMU-158</strain>
    </source>
</reference>
<gene>
    <name evidence="2" type="ORF">IB286_01905</name>
</gene>
<name>A0A927BY77_9GAMM</name>
<evidence type="ECO:0008006" key="4">
    <source>
        <dbReference type="Google" id="ProtNLM"/>
    </source>
</evidence>
<comment type="caution">
    <text evidence="2">The sequence shown here is derived from an EMBL/GenBank/DDBJ whole genome shotgun (WGS) entry which is preliminary data.</text>
</comment>
<organism evidence="2 3">
    <name type="scientific">Spongiibacter pelagi</name>
    <dbReference type="NCBI Taxonomy" id="2760804"/>
    <lineage>
        <taxon>Bacteria</taxon>
        <taxon>Pseudomonadati</taxon>
        <taxon>Pseudomonadota</taxon>
        <taxon>Gammaproteobacteria</taxon>
        <taxon>Cellvibrionales</taxon>
        <taxon>Spongiibacteraceae</taxon>
        <taxon>Spongiibacter</taxon>
    </lineage>
</organism>
<evidence type="ECO:0000313" key="3">
    <source>
        <dbReference type="Proteomes" id="UP000610558"/>
    </source>
</evidence>
<dbReference type="Proteomes" id="UP000610558">
    <property type="component" value="Unassembled WGS sequence"/>
</dbReference>
<evidence type="ECO:0000313" key="2">
    <source>
        <dbReference type="EMBL" id="MBD2857743.1"/>
    </source>
</evidence>
<accession>A0A927BY77</accession>
<feature type="signal peptide" evidence="1">
    <location>
        <begin position="1"/>
        <end position="29"/>
    </location>
</feature>
<dbReference type="RefSeq" id="WP_190761964.1">
    <property type="nucleotide sequence ID" value="NZ_JACXLD010000001.1"/>
</dbReference>
<proteinExistence type="predicted"/>
<keyword evidence="1" id="KW-0732">Signal</keyword>
<keyword evidence="3" id="KW-1185">Reference proteome</keyword>
<evidence type="ECO:0000256" key="1">
    <source>
        <dbReference type="SAM" id="SignalP"/>
    </source>
</evidence>
<protein>
    <recommendedName>
        <fullName evidence="4">LPP20 lipoprotein</fullName>
    </recommendedName>
</protein>